<evidence type="ECO:0000256" key="5">
    <source>
        <dbReference type="ARBA" id="ARBA00046308"/>
    </source>
</evidence>
<gene>
    <name evidence="11" type="primary">LOC106151643</name>
</gene>
<organism evidence="10 11">
    <name type="scientific">Lingula anatina</name>
    <name type="common">Brachiopod</name>
    <name type="synonym">Lingula unguis</name>
    <dbReference type="NCBI Taxonomy" id="7574"/>
    <lineage>
        <taxon>Eukaryota</taxon>
        <taxon>Metazoa</taxon>
        <taxon>Spiralia</taxon>
        <taxon>Lophotrochozoa</taxon>
        <taxon>Brachiopoda</taxon>
        <taxon>Linguliformea</taxon>
        <taxon>Lingulata</taxon>
        <taxon>Lingulida</taxon>
        <taxon>Linguloidea</taxon>
        <taxon>Lingulidae</taxon>
        <taxon>Lingula</taxon>
    </lineage>
</organism>
<dbReference type="PANTHER" id="PTHR43798:SF5">
    <property type="entry name" value="MONOACYLGLYCEROL LIPASE ABHD6"/>
    <property type="match status" value="1"/>
</dbReference>
<dbReference type="PRINTS" id="PR00111">
    <property type="entry name" value="ABHYDROLASE"/>
</dbReference>
<dbReference type="RefSeq" id="XP_013380459.1">
    <property type="nucleotide sequence ID" value="XM_013525005.1"/>
</dbReference>
<evidence type="ECO:0000256" key="7">
    <source>
        <dbReference type="ARBA" id="ARBA00049568"/>
    </source>
</evidence>
<keyword evidence="10" id="KW-1185">Reference proteome</keyword>
<sequence>MVLPTLLFYSAASVVILTVVLVLLYYTHPTLLFEWYMRYQLYSSGLCVRYVKNEERTYCYAERGTRTPDRSSILFIHGFTASKDMWVPLVKLLPKNLHIVAVDLAGHGHTTQVPGEDISFLGQIKTLHQFVELIGLNSAPYHVIGQSMGGAMAGLYAAHYGHEVDKVTLICPAMKTPVETEFIHELRSGHCRLIPKEPEEVQYMIDSTLYNKRRFPKQILKAVIKTREPYNDFFHELYTTLATDEEGEQLIQHAEKITVPSQIIWGEHDELVHVSGFDVLKKALPNCQKADVIERCGHSTNMDRPGMVVKLLLQFRGEYIKTNRKSKAQ</sequence>
<dbReference type="EC" id="3.1.1.23" evidence="2"/>
<dbReference type="Proteomes" id="UP000085678">
    <property type="component" value="Unplaced"/>
</dbReference>
<protein>
    <recommendedName>
        <fullName evidence="2">acylglycerol lipase</fullName>
        <ecNumber evidence="2">3.1.1.23</ecNumber>
    </recommendedName>
</protein>
<keyword evidence="8" id="KW-0812">Transmembrane</keyword>
<dbReference type="KEGG" id="lak:106151643"/>
<reference evidence="11" key="1">
    <citation type="submission" date="2025-08" db="UniProtKB">
        <authorList>
            <consortium name="RefSeq"/>
        </authorList>
    </citation>
    <scope>IDENTIFICATION</scope>
    <source>
        <tissue evidence="11">Gonads</tissue>
    </source>
</reference>
<keyword evidence="8" id="KW-0472">Membrane</keyword>
<dbReference type="InterPro" id="IPR029058">
    <property type="entry name" value="AB_hydrolase_fold"/>
</dbReference>
<dbReference type="InterPro" id="IPR000073">
    <property type="entry name" value="AB_hydrolase_1"/>
</dbReference>
<dbReference type="Gene3D" id="3.40.50.1820">
    <property type="entry name" value="alpha/beta hydrolase"/>
    <property type="match status" value="1"/>
</dbReference>
<dbReference type="AlphaFoldDB" id="A0A1S3H5P9"/>
<keyword evidence="8" id="KW-1133">Transmembrane helix</keyword>
<dbReference type="Pfam" id="PF00561">
    <property type="entry name" value="Abhydrolase_1"/>
    <property type="match status" value="1"/>
</dbReference>
<comment type="function">
    <text evidence="7">Lipase that preferentially hydrolysis medium-chain saturated monoacylglycerols including 2-arachidonoylglycerol. Through 2-arachidonoylglycerol degradation may regulate endocannabinoid signaling pathways. Also has a lysophosphatidyl lipase activity with a preference for lysophosphatidylglycerol among other lysophospholipids. Also able to degrade bis(monoacylglycero)phosphate (BMP) and constitutes the major enzyme for BMP catabolism. BMP, also known as lysobisphosphatidic acid, is enriched in late endosomes and lysosomes and plays a key role in the formation of intraluminal vesicles and in lipid sorting.</text>
</comment>
<feature type="domain" description="AB hydrolase-1" evidence="9">
    <location>
        <begin position="73"/>
        <end position="305"/>
    </location>
</feature>
<evidence type="ECO:0000256" key="8">
    <source>
        <dbReference type="SAM" id="Phobius"/>
    </source>
</evidence>
<dbReference type="GO" id="GO:0046464">
    <property type="term" value="P:acylglycerol catabolic process"/>
    <property type="evidence" value="ECO:0007669"/>
    <property type="project" value="TreeGrafter"/>
</dbReference>
<accession>A0A1S3H5P9</accession>
<evidence type="ECO:0000256" key="1">
    <source>
        <dbReference type="ARBA" id="ARBA00001613"/>
    </source>
</evidence>
<dbReference type="GeneID" id="106151643"/>
<evidence type="ECO:0000256" key="2">
    <source>
        <dbReference type="ARBA" id="ARBA00013254"/>
    </source>
</evidence>
<dbReference type="PANTHER" id="PTHR43798">
    <property type="entry name" value="MONOACYLGLYCEROL LIPASE"/>
    <property type="match status" value="1"/>
</dbReference>
<evidence type="ECO:0000256" key="3">
    <source>
        <dbReference type="ARBA" id="ARBA00037797"/>
    </source>
</evidence>
<proteinExistence type="predicted"/>
<evidence type="ECO:0000256" key="6">
    <source>
        <dbReference type="ARBA" id="ARBA00047662"/>
    </source>
</evidence>
<dbReference type="STRING" id="7574.A0A1S3H5P9"/>
<dbReference type="GO" id="GO:0005765">
    <property type="term" value="C:lysosomal membrane"/>
    <property type="evidence" value="ECO:0007669"/>
    <property type="project" value="UniProtKB-SubCell"/>
</dbReference>
<dbReference type="InterPro" id="IPR050266">
    <property type="entry name" value="AB_hydrolase_sf"/>
</dbReference>
<evidence type="ECO:0000256" key="4">
    <source>
        <dbReference type="ARBA" id="ARBA00037874"/>
    </source>
</evidence>
<dbReference type="GO" id="GO:0047372">
    <property type="term" value="F:monoacylglycerol lipase activity"/>
    <property type="evidence" value="ECO:0007669"/>
    <property type="project" value="UniProtKB-EC"/>
</dbReference>
<comment type="catalytic activity">
    <reaction evidence="6">
        <text>1-dodecanoylglycerol + H2O = dodecanoate + glycerol + H(+)</text>
        <dbReference type="Rhea" id="RHEA:44316"/>
        <dbReference type="ChEBI" id="CHEBI:15377"/>
        <dbReference type="ChEBI" id="CHEBI:15378"/>
        <dbReference type="ChEBI" id="CHEBI:17754"/>
        <dbReference type="ChEBI" id="CHEBI:18262"/>
        <dbReference type="ChEBI" id="CHEBI:75539"/>
    </reaction>
</comment>
<evidence type="ECO:0000313" key="10">
    <source>
        <dbReference type="Proteomes" id="UP000085678"/>
    </source>
</evidence>
<comment type="subcellular location">
    <subcellularLocation>
        <location evidence="3">Late endosome membrane</location>
        <topology evidence="3">Single-pass type II membrane protein</topology>
    </subcellularLocation>
    <subcellularLocation>
        <location evidence="4">Lysosome membrane</location>
        <topology evidence="4">Single-pass type II membrane protein</topology>
    </subcellularLocation>
    <subcellularLocation>
        <location evidence="5">Mitochondrion membrane</location>
        <topology evidence="5">Single-pass type II membrane protein</topology>
    </subcellularLocation>
</comment>
<dbReference type="GO" id="GO:0031902">
    <property type="term" value="C:late endosome membrane"/>
    <property type="evidence" value="ECO:0007669"/>
    <property type="project" value="UniProtKB-SubCell"/>
</dbReference>
<name>A0A1S3H5P9_LINAN</name>
<dbReference type="SUPFAM" id="SSF53474">
    <property type="entry name" value="alpha/beta-Hydrolases"/>
    <property type="match status" value="1"/>
</dbReference>
<dbReference type="GO" id="GO:0031966">
    <property type="term" value="C:mitochondrial membrane"/>
    <property type="evidence" value="ECO:0007669"/>
    <property type="project" value="UniProtKB-SubCell"/>
</dbReference>
<feature type="transmembrane region" description="Helical" evidence="8">
    <location>
        <begin position="6"/>
        <end position="27"/>
    </location>
</feature>
<comment type="catalytic activity">
    <reaction evidence="1">
        <text>Hydrolyzes glycerol monoesters of long-chain fatty acids.</text>
        <dbReference type="EC" id="3.1.1.23"/>
    </reaction>
</comment>
<evidence type="ECO:0000259" key="9">
    <source>
        <dbReference type="Pfam" id="PF00561"/>
    </source>
</evidence>
<dbReference type="InParanoid" id="A0A1S3H5P9"/>
<evidence type="ECO:0000313" key="11">
    <source>
        <dbReference type="RefSeq" id="XP_013380459.1"/>
    </source>
</evidence>
<dbReference type="OrthoDB" id="6431331at2759"/>